<organism evidence="1 2">
    <name type="scientific">Paspalum notatum var. saurae</name>
    <dbReference type="NCBI Taxonomy" id="547442"/>
    <lineage>
        <taxon>Eukaryota</taxon>
        <taxon>Viridiplantae</taxon>
        <taxon>Streptophyta</taxon>
        <taxon>Embryophyta</taxon>
        <taxon>Tracheophyta</taxon>
        <taxon>Spermatophyta</taxon>
        <taxon>Magnoliopsida</taxon>
        <taxon>Liliopsida</taxon>
        <taxon>Poales</taxon>
        <taxon>Poaceae</taxon>
        <taxon>PACMAD clade</taxon>
        <taxon>Panicoideae</taxon>
        <taxon>Andropogonodae</taxon>
        <taxon>Paspaleae</taxon>
        <taxon>Paspalinae</taxon>
        <taxon>Paspalum</taxon>
    </lineage>
</organism>
<accession>A0AAQ3XAN2</accession>
<reference evidence="1 2" key="1">
    <citation type="submission" date="2024-02" db="EMBL/GenBank/DDBJ databases">
        <title>High-quality chromosome-scale genome assembly of Pensacola bahiagrass (Paspalum notatum Flugge var. saurae).</title>
        <authorList>
            <person name="Vega J.M."/>
            <person name="Podio M."/>
            <person name="Orjuela J."/>
            <person name="Siena L.A."/>
            <person name="Pessino S.C."/>
            <person name="Combes M.C."/>
            <person name="Mariac C."/>
            <person name="Albertini E."/>
            <person name="Pupilli F."/>
            <person name="Ortiz J.P.A."/>
            <person name="Leblanc O."/>
        </authorList>
    </citation>
    <scope>NUCLEOTIDE SEQUENCE [LARGE SCALE GENOMIC DNA]</scope>
    <source>
        <strain evidence="1">R1</strain>
        <tissue evidence="1">Leaf</tissue>
    </source>
</reference>
<keyword evidence="2" id="KW-1185">Reference proteome</keyword>
<dbReference type="PANTHER" id="PTHR31264:SF3">
    <property type="entry name" value="OS07G0554100 PROTEIN"/>
    <property type="match status" value="1"/>
</dbReference>
<evidence type="ECO:0000313" key="2">
    <source>
        <dbReference type="Proteomes" id="UP001341281"/>
    </source>
</evidence>
<name>A0AAQ3XAN2_PASNO</name>
<evidence type="ECO:0000313" key="1">
    <source>
        <dbReference type="EMBL" id="WVZ91255.1"/>
    </source>
</evidence>
<gene>
    <name evidence="1" type="ORF">U9M48_037451</name>
</gene>
<sequence length="305" mass="34424">MASRGSLQALTNELLEEIFLRLGSPVRDVRDGRVLIECVPEEGDDDDEEEIFFPDLAVCDPLSRRYLLLPPIPDDLLASVQVQKQFLEDFRPFLVPSGFEGDGGGISFRVLARMDFTQRVVAFIFSSADGHWSAGASVSWHDLGIPLGHHRVISGSQAYGCFYWKVVCEDKCLKLDMSSMEFSVVDLPPERDGYYAIIGEAGEGNIGVFSLIDNHTTLCYNTIRQNGGERFDQLKMDNIIPLPVGYSYHIHGSYEGYIIMSGFGSTNTWFALEIKTLRIERVCQMRIDEFTSMFGGFLHYQLMWI</sequence>
<dbReference type="PANTHER" id="PTHR31264">
    <property type="entry name" value="OS07G0554500 PROTEIN-RELATED"/>
    <property type="match status" value="1"/>
</dbReference>
<dbReference type="AlphaFoldDB" id="A0AAQ3XAN2"/>
<protein>
    <submittedName>
        <fullName evidence="1">Uncharacterized protein</fullName>
    </submittedName>
</protein>
<proteinExistence type="predicted"/>
<dbReference type="EMBL" id="CP144752">
    <property type="protein sequence ID" value="WVZ91255.1"/>
    <property type="molecule type" value="Genomic_DNA"/>
</dbReference>
<dbReference type="Proteomes" id="UP001341281">
    <property type="component" value="Chromosome 08"/>
</dbReference>